<dbReference type="EC" id="3.8.1.2" evidence="3"/>
<organism evidence="4 5">
    <name type="scientific">Bradyrhizobium betae</name>
    <dbReference type="NCBI Taxonomy" id="244734"/>
    <lineage>
        <taxon>Bacteria</taxon>
        <taxon>Pseudomonadati</taxon>
        <taxon>Pseudomonadota</taxon>
        <taxon>Alphaproteobacteria</taxon>
        <taxon>Hyphomicrobiales</taxon>
        <taxon>Nitrobacteraceae</taxon>
        <taxon>Bradyrhizobium</taxon>
    </lineage>
</organism>
<dbReference type="SFLD" id="SFLDF00045">
    <property type="entry name" value="2-haloacid_dehalogenase"/>
    <property type="match status" value="1"/>
</dbReference>
<dbReference type="OrthoDB" id="7989657at2"/>
<evidence type="ECO:0000256" key="3">
    <source>
        <dbReference type="RuleBase" id="RU368077"/>
    </source>
</evidence>
<dbReference type="InterPro" id="IPR006328">
    <property type="entry name" value="2-HAD"/>
</dbReference>
<dbReference type="KEGG" id="bbet:F8237_10490"/>
<dbReference type="SFLD" id="SFLDS00003">
    <property type="entry name" value="Haloacid_Dehalogenase"/>
    <property type="match status" value="1"/>
</dbReference>
<dbReference type="RefSeq" id="WP_151644357.1">
    <property type="nucleotide sequence ID" value="NZ_CP044543.1"/>
</dbReference>
<dbReference type="SFLD" id="SFLDG01129">
    <property type="entry name" value="C1.5:_HAD__Beta-PGM__Phosphata"/>
    <property type="match status" value="1"/>
</dbReference>
<dbReference type="Proteomes" id="UP000325641">
    <property type="component" value="Chromosome"/>
</dbReference>
<comment type="function">
    <text evidence="3">Catalyzes the hydrolytic dehalogenation of small (S)-2-haloalkanoic acids to yield the corresponding (R)-2-hydroxyalkanoic acids.</text>
</comment>
<reference evidence="5" key="1">
    <citation type="submission" date="2019-10" db="EMBL/GenBank/DDBJ databases">
        <title>Complete Genome Sequence of Bradyrhizobium betae type strain PL7HG1T.</title>
        <authorList>
            <person name="Bromfield E.S.P."/>
            <person name="Cloutier S."/>
        </authorList>
    </citation>
    <scope>NUCLEOTIDE SEQUENCE [LARGE SCALE GENOMIC DNA]</scope>
    <source>
        <strain evidence="5">PL7HG1</strain>
    </source>
</reference>
<name>A0A5P6P407_9BRAD</name>
<dbReference type="SFLD" id="SFLDG01135">
    <property type="entry name" value="C1.5.6:_HAD__Beta-PGM__Phospha"/>
    <property type="match status" value="1"/>
</dbReference>
<sequence length="262" mass="29161">MSIKAVVFDAYGTLYDIQSVAEITEDAFPGYGEIITQVWRIKQLEYTWLRSLMRRYQDFAAVTRDSLAYTLRLLGLAYDPVTFERAIEKYLHLDLYPDAASALTALKPRKLAILSNGSPDMLNTLVRNSGLDRLLDATISVDAKKIFKPSPQAYELIGEVLGTKPDEVLFVSSNPWDVAGAKSFGLNVAWIERVTPEAMALACVENELVAPLTMFRAIRTQMDELGFAPDLRVRSLSELAGIILRDDPGIISRDDLGIAARQ</sequence>
<dbReference type="InterPro" id="IPR036412">
    <property type="entry name" value="HAD-like_sf"/>
</dbReference>
<dbReference type="EMBL" id="CP044543">
    <property type="protein sequence ID" value="QFI72788.1"/>
    <property type="molecule type" value="Genomic_DNA"/>
</dbReference>
<comment type="catalytic activity">
    <reaction evidence="3">
        <text>an (S)-2-haloacid + H2O = a (2R)-2-hydroxycarboxylate + a halide anion + H(+)</text>
        <dbReference type="Rhea" id="RHEA:11192"/>
        <dbReference type="ChEBI" id="CHEBI:15377"/>
        <dbReference type="ChEBI" id="CHEBI:15378"/>
        <dbReference type="ChEBI" id="CHEBI:16042"/>
        <dbReference type="ChEBI" id="CHEBI:58314"/>
        <dbReference type="ChEBI" id="CHEBI:137405"/>
        <dbReference type="EC" id="3.8.1.2"/>
    </reaction>
</comment>
<dbReference type="GO" id="GO:0018784">
    <property type="term" value="F:(S)-2-haloacid dehalogenase activity"/>
    <property type="evidence" value="ECO:0007669"/>
    <property type="project" value="UniProtKB-UniRule"/>
</dbReference>
<dbReference type="AlphaFoldDB" id="A0A5P6P407"/>
<dbReference type="NCBIfam" id="TIGR01509">
    <property type="entry name" value="HAD-SF-IA-v3"/>
    <property type="match status" value="1"/>
</dbReference>
<proteinExistence type="inferred from homology"/>
<protein>
    <recommendedName>
        <fullName evidence="3">(S)-2-haloacid dehalogenase</fullName>
        <ecNumber evidence="3">3.8.1.2</ecNumber>
    </recommendedName>
    <alternativeName>
        <fullName evidence="3">2-haloalkanoic acid dehalogenase</fullName>
    </alternativeName>
    <alternativeName>
        <fullName evidence="3">Halocarboxylic acid halidohydrolase</fullName>
    </alternativeName>
    <alternativeName>
        <fullName evidence="3">L-2-haloacid dehalogenase</fullName>
    </alternativeName>
</protein>
<dbReference type="InterPro" id="IPR051540">
    <property type="entry name" value="S-2-haloacid_dehalogenase"/>
</dbReference>
<comment type="similarity">
    <text evidence="1 3">Belongs to the HAD-like hydrolase superfamily. S-2-haloalkanoic acid dehalogenase family.</text>
</comment>
<dbReference type="InterPro" id="IPR006439">
    <property type="entry name" value="HAD-SF_hydro_IA"/>
</dbReference>
<dbReference type="SUPFAM" id="SSF56784">
    <property type="entry name" value="HAD-like"/>
    <property type="match status" value="1"/>
</dbReference>
<dbReference type="Gene3D" id="3.40.50.1000">
    <property type="entry name" value="HAD superfamily/HAD-like"/>
    <property type="match status" value="1"/>
</dbReference>
<dbReference type="Pfam" id="PF00702">
    <property type="entry name" value="Hydrolase"/>
    <property type="match status" value="1"/>
</dbReference>
<dbReference type="PANTHER" id="PTHR43316:SF3">
    <property type="entry name" value="HALOACID DEHALOGENASE, TYPE II (AFU_ORTHOLOGUE AFUA_2G07750)-RELATED"/>
    <property type="match status" value="1"/>
</dbReference>
<dbReference type="NCBIfam" id="TIGR01493">
    <property type="entry name" value="HAD-SF-IA-v2"/>
    <property type="match status" value="1"/>
</dbReference>
<evidence type="ECO:0000256" key="1">
    <source>
        <dbReference type="ARBA" id="ARBA00008106"/>
    </source>
</evidence>
<dbReference type="CDD" id="cd02588">
    <property type="entry name" value="HAD_L2-DEX"/>
    <property type="match status" value="1"/>
</dbReference>
<evidence type="ECO:0000313" key="5">
    <source>
        <dbReference type="Proteomes" id="UP000325641"/>
    </source>
</evidence>
<dbReference type="NCBIfam" id="TIGR01428">
    <property type="entry name" value="HAD_type_II"/>
    <property type="match status" value="1"/>
</dbReference>
<dbReference type="InterPro" id="IPR023214">
    <property type="entry name" value="HAD_sf"/>
</dbReference>
<accession>A0A5P6P407</accession>
<keyword evidence="2 3" id="KW-0378">Hydrolase</keyword>
<dbReference type="PANTHER" id="PTHR43316">
    <property type="entry name" value="HYDROLASE, HALOACID DELAHOGENASE-RELATED"/>
    <property type="match status" value="1"/>
</dbReference>
<evidence type="ECO:0000313" key="4">
    <source>
        <dbReference type="EMBL" id="QFI72788.1"/>
    </source>
</evidence>
<dbReference type="InterPro" id="IPR023198">
    <property type="entry name" value="PGP-like_dom2"/>
</dbReference>
<dbReference type="Gene3D" id="1.10.150.240">
    <property type="entry name" value="Putative phosphatase, domain 2"/>
    <property type="match status" value="1"/>
</dbReference>
<dbReference type="PRINTS" id="PR00413">
    <property type="entry name" value="HADHALOGNASE"/>
</dbReference>
<evidence type="ECO:0000256" key="2">
    <source>
        <dbReference type="ARBA" id="ARBA00022801"/>
    </source>
</evidence>
<gene>
    <name evidence="4" type="ORF">F8237_10490</name>
</gene>